<dbReference type="AlphaFoldDB" id="A0A1Q2GYZ8"/>
<sequence>MDLSIQLLNARISKQQLNELDNDFKQLTPAQQTLQLNHLYESAQRLSIKYDFMQNIAIRILTNNMPPAPFVNQLITVDALSFFTPALRINKGFLAQDIQGNNVLHNVFKHADSKKLPFNYVRSLMLFESNDDLLKALAQTNKQGLTPVACYIAYAHKQNTPVKHEFSALLALMEIEQKQNPNAKQQLANALKGVNLSETTILLSAAYLQRSTAQVVHLVKAL</sequence>
<proteinExistence type="predicted"/>
<evidence type="ECO:0000313" key="2">
    <source>
        <dbReference type="Proteomes" id="UP000188243"/>
    </source>
</evidence>
<dbReference type="KEGG" id="paln:B0W48_10795"/>
<name>A0A1Q2GYZ8_9GAMM</name>
<accession>A0A1Q2GYZ8</accession>
<reference evidence="1 2" key="1">
    <citation type="submission" date="2017-02" db="EMBL/GenBank/DDBJ databases">
        <title>Complete genome sequence of the cold-active Pseudoalteromonas aliena strain EH1 isolated from Arctic seawater.</title>
        <authorList>
            <person name="Kim E."/>
            <person name="Heo E."/>
            <person name="Kim H."/>
            <person name="Kim D."/>
        </authorList>
    </citation>
    <scope>NUCLEOTIDE SEQUENCE [LARGE SCALE GENOMIC DNA]</scope>
    <source>
        <strain evidence="1 2">EH1</strain>
    </source>
</reference>
<evidence type="ECO:0008006" key="3">
    <source>
        <dbReference type="Google" id="ProtNLM"/>
    </source>
</evidence>
<dbReference type="STRING" id="247523.B0W48_10795"/>
<evidence type="ECO:0000313" key="1">
    <source>
        <dbReference type="EMBL" id="AQQ00241.1"/>
    </source>
</evidence>
<organism evidence="1 2">
    <name type="scientific">Pseudoalteromonas aliena</name>
    <dbReference type="NCBI Taxonomy" id="247523"/>
    <lineage>
        <taxon>Bacteria</taxon>
        <taxon>Pseudomonadati</taxon>
        <taxon>Pseudomonadota</taxon>
        <taxon>Gammaproteobacteria</taxon>
        <taxon>Alteromonadales</taxon>
        <taxon>Pseudoalteromonadaceae</taxon>
        <taxon>Pseudoalteromonas</taxon>
    </lineage>
</organism>
<protein>
    <recommendedName>
        <fullName evidence="3">Orphan protein</fullName>
    </recommendedName>
</protein>
<dbReference type="EMBL" id="CP019628">
    <property type="protein sequence ID" value="AQQ00241.1"/>
    <property type="molecule type" value="Genomic_DNA"/>
</dbReference>
<dbReference type="Proteomes" id="UP000188243">
    <property type="component" value="Chromosome"/>
</dbReference>
<gene>
    <name evidence="1" type="ORF">B0W48_10795</name>
</gene>
<dbReference type="RefSeq" id="WP_077536945.1">
    <property type="nucleotide sequence ID" value="NZ_CP019628.1"/>
</dbReference>